<dbReference type="EMBL" id="BORR01000001">
    <property type="protein sequence ID" value="GIO35583.1"/>
    <property type="molecule type" value="Genomic_DNA"/>
</dbReference>
<dbReference type="AlphaFoldDB" id="A0A919XSM1"/>
<dbReference type="Pfam" id="PF04307">
    <property type="entry name" value="YdjM"/>
    <property type="match status" value="1"/>
</dbReference>
<evidence type="ECO:0000256" key="1">
    <source>
        <dbReference type="SAM" id="Phobius"/>
    </source>
</evidence>
<dbReference type="RefSeq" id="WP_212937983.1">
    <property type="nucleotide sequence ID" value="NZ_BORR01000001.1"/>
</dbReference>
<name>A0A919XSM1_9BACL</name>
<protein>
    <submittedName>
        <fullName evidence="2">Membrane protein</fullName>
    </submittedName>
</protein>
<comment type="caution">
    <text evidence="2">The sequence shown here is derived from an EMBL/GenBank/DDBJ whole genome shotgun (WGS) entry which is preliminary data.</text>
</comment>
<dbReference type="PANTHER" id="PTHR40031:SF1">
    <property type="entry name" value="MEMBRANE-BOUND METAL-DEPENDENT HYDROLASE"/>
    <property type="match status" value="1"/>
</dbReference>
<feature type="transmembrane region" description="Helical" evidence="1">
    <location>
        <begin position="163"/>
        <end position="182"/>
    </location>
</feature>
<keyword evidence="1" id="KW-0472">Membrane</keyword>
<accession>A0A919XSM1</accession>
<evidence type="ECO:0000313" key="2">
    <source>
        <dbReference type="EMBL" id="GIO35583.1"/>
    </source>
</evidence>
<feature type="transmembrane region" description="Helical" evidence="1">
    <location>
        <begin position="69"/>
        <end position="89"/>
    </location>
</feature>
<dbReference type="InterPro" id="IPR053170">
    <property type="entry name" value="Transcription_regulator"/>
</dbReference>
<reference evidence="2 3" key="1">
    <citation type="submission" date="2021-03" db="EMBL/GenBank/DDBJ databases">
        <title>Antimicrobial resistance genes in bacteria isolated from Japanese honey, and their potential for conferring macrolide and lincosamide resistance in the American foulbrood pathogen Paenibacillus larvae.</title>
        <authorList>
            <person name="Okamoto M."/>
            <person name="Kumagai M."/>
            <person name="Kanamori H."/>
            <person name="Takamatsu D."/>
        </authorList>
    </citation>
    <scope>NUCLEOTIDE SEQUENCE [LARGE SCALE GENOMIC DNA]</scope>
    <source>
        <strain evidence="2 3">J41TS12</strain>
    </source>
</reference>
<keyword evidence="1" id="KW-1133">Transmembrane helix</keyword>
<organism evidence="2 3">
    <name type="scientific">Paenibacillus antibioticophila</name>
    <dbReference type="NCBI Taxonomy" id="1274374"/>
    <lineage>
        <taxon>Bacteria</taxon>
        <taxon>Bacillati</taxon>
        <taxon>Bacillota</taxon>
        <taxon>Bacilli</taxon>
        <taxon>Bacillales</taxon>
        <taxon>Paenibacillaceae</taxon>
        <taxon>Paenibacillus</taxon>
    </lineage>
</organism>
<dbReference type="Proteomes" id="UP000681162">
    <property type="component" value="Unassembled WGS sequence"/>
</dbReference>
<evidence type="ECO:0000313" key="3">
    <source>
        <dbReference type="Proteomes" id="UP000681162"/>
    </source>
</evidence>
<sequence length="322" mass="36470">MDTGSHLLLGVTLGGLAMAVSDPGIGDPSSAVYGLFAAAIIGSNAPDFDSVIRIRGYESYLLHHRGFSHSLPMLAGWPILLTPLIAYLFQAWDHMLLLFLWTMAGVVFHVFLDFFNAYGVQCFRPISRKWFHADTIPIFDPVMFGLHLVALLLWLLGVMEAQAVFPLVYVLTFLFIGYRILVHRLMLQAIRRHYGVGGYSFLIPGWLPHRWGYVYETDQTYIAGSIRGSLLKEEILFQKGEQNDVVQVVMGSDGVRSFLAFAHRLHVSCQKLQTGYKVELRDVRFRHGEKLPFGMDIILDDHLQVTGNSLGWKKKLWEPPFT</sequence>
<proteinExistence type="predicted"/>
<gene>
    <name evidence="2" type="ORF">J41TS12_04440</name>
</gene>
<dbReference type="InterPro" id="IPR007404">
    <property type="entry name" value="YdjM-like"/>
</dbReference>
<dbReference type="PANTHER" id="PTHR40031">
    <property type="entry name" value="HYPOTHETICAL MEMBRANE SPANNING PROTEIN"/>
    <property type="match status" value="1"/>
</dbReference>
<feature type="transmembrane region" description="Helical" evidence="1">
    <location>
        <begin position="95"/>
        <end position="115"/>
    </location>
</feature>
<feature type="transmembrane region" description="Helical" evidence="1">
    <location>
        <begin position="136"/>
        <end position="157"/>
    </location>
</feature>
<keyword evidence="1" id="KW-0812">Transmembrane</keyword>
<keyword evidence="3" id="KW-1185">Reference proteome</keyword>